<keyword evidence="4" id="KW-0460">Magnesium</keyword>
<dbReference type="InterPro" id="IPR000092">
    <property type="entry name" value="Polyprenyl_synt"/>
</dbReference>
<gene>
    <name evidence="5" type="ORF">NE237_029460</name>
</gene>
<dbReference type="GO" id="GO:0005737">
    <property type="term" value="C:cytoplasm"/>
    <property type="evidence" value="ECO:0007669"/>
    <property type="project" value="UniProtKB-ARBA"/>
</dbReference>
<dbReference type="AlphaFoldDB" id="A0A9Q0GTX9"/>
<organism evidence="5 6">
    <name type="scientific">Protea cynaroides</name>
    <dbReference type="NCBI Taxonomy" id="273540"/>
    <lineage>
        <taxon>Eukaryota</taxon>
        <taxon>Viridiplantae</taxon>
        <taxon>Streptophyta</taxon>
        <taxon>Embryophyta</taxon>
        <taxon>Tracheophyta</taxon>
        <taxon>Spermatophyta</taxon>
        <taxon>Magnoliopsida</taxon>
        <taxon>Proteales</taxon>
        <taxon>Proteaceae</taxon>
        <taxon>Protea</taxon>
    </lineage>
</organism>
<dbReference type="PANTHER" id="PTHR43281:SF5">
    <property type="entry name" value="HETERODIMERIC GERANYLGERANYL PYROPHOSPHATE SYNTHASE SMALL SUBUNIT, CHLOROPLASTIC"/>
    <property type="match status" value="1"/>
</dbReference>
<reference evidence="5" key="1">
    <citation type="journal article" date="2023" name="Plant J.">
        <title>The genome of the king protea, Protea cynaroides.</title>
        <authorList>
            <person name="Chang J."/>
            <person name="Duong T.A."/>
            <person name="Schoeman C."/>
            <person name="Ma X."/>
            <person name="Roodt D."/>
            <person name="Barker N."/>
            <person name="Li Z."/>
            <person name="Van de Peer Y."/>
            <person name="Mizrachi E."/>
        </authorList>
    </citation>
    <scope>NUCLEOTIDE SEQUENCE</scope>
    <source>
        <tissue evidence="5">Young leaves</tissue>
    </source>
</reference>
<dbReference type="OrthoDB" id="6921389at2759"/>
<proteinExistence type="inferred from homology"/>
<comment type="similarity">
    <text evidence="2">Belongs to the FPP/GGPP synthase family.</text>
</comment>
<evidence type="ECO:0000313" key="6">
    <source>
        <dbReference type="Proteomes" id="UP001141806"/>
    </source>
</evidence>
<dbReference type="GO" id="GO:0008299">
    <property type="term" value="P:isoprenoid biosynthetic process"/>
    <property type="evidence" value="ECO:0007669"/>
    <property type="project" value="InterPro"/>
</dbReference>
<dbReference type="Pfam" id="PF00348">
    <property type="entry name" value="polyprenyl_synt"/>
    <property type="match status" value="1"/>
</dbReference>
<keyword evidence="6" id="KW-1185">Reference proteome</keyword>
<keyword evidence="3" id="KW-0479">Metal-binding</keyword>
<evidence type="ECO:0000313" key="5">
    <source>
        <dbReference type="EMBL" id="KAJ4952628.1"/>
    </source>
</evidence>
<dbReference type="PANTHER" id="PTHR43281">
    <property type="entry name" value="FARNESYL DIPHOSPHATE SYNTHASE"/>
    <property type="match status" value="1"/>
</dbReference>
<sequence length="162" mass="18028">MVVYLSKVRESVAKLDSFTLRHVPRNQNEQTDILSKLASEDLAKMGHVVYIEVLEKSSIRAAEGDMMIGQAKWNKAVTMENSWVHATSLIHDDLPCMDDDLVRRGRLTNHVVYGVDMAILAGDAQFPLGFRHIASQTPSDLVPEPRLLGVVAEIARAVGFHH</sequence>
<accession>A0A9Q0GTX9</accession>
<evidence type="ECO:0000256" key="2">
    <source>
        <dbReference type="ARBA" id="ARBA00006706"/>
    </source>
</evidence>
<dbReference type="EMBL" id="JAMYWD010000012">
    <property type="protein sequence ID" value="KAJ4952628.1"/>
    <property type="molecule type" value="Genomic_DNA"/>
</dbReference>
<evidence type="ECO:0000256" key="4">
    <source>
        <dbReference type="ARBA" id="ARBA00022842"/>
    </source>
</evidence>
<comment type="caution">
    <text evidence="5">The sequence shown here is derived from an EMBL/GenBank/DDBJ whole genome shotgun (WGS) entry which is preliminary data.</text>
</comment>
<evidence type="ECO:0000256" key="1">
    <source>
        <dbReference type="ARBA" id="ARBA00001946"/>
    </source>
</evidence>
<dbReference type="GO" id="GO:0004659">
    <property type="term" value="F:prenyltransferase activity"/>
    <property type="evidence" value="ECO:0007669"/>
    <property type="project" value="InterPro"/>
</dbReference>
<dbReference type="GO" id="GO:0046872">
    <property type="term" value="F:metal ion binding"/>
    <property type="evidence" value="ECO:0007669"/>
    <property type="project" value="UniProtKB-KW"/>
</dbReference>
<evidence type="ECO:0000256" key="3">
    <source>
        <dbReference type="ARBA" id="ARBA00022723"/>
    </source>
</evidence>
<comment type="cofactor">
    <cofactor evidence="1">
        <name>Mg(2+)</name>
        <dbReference type="ChEBI" id="CHEBI:18420"/>
    </cofactor>
</comment>
<dbReference type="Gene3D" id="1.10.600.10">
    <property type="entry name" value="Farnesyl Diphosphate Synthase"/>
    <property type="match status" value="1"/>
</dbReference>
<dbReference type="SUPFAM" id="SSF48576">
    <property type="entry name" value="Terpenoid synthases"/>
    <property type="match status" value="1"/>
</dbReference>
<dbReference type="InterPro" id="IPR033749">
    <property type="entry name" value="Polyprenyl_synt_CS"/>
</dbReference>
<dbReference type="InterPro" id="IPR008949">
    <property type="entry name" value="Isoprenoid_synthase_dom_sf"/>
</dbReference>
<dbReference type="Proteomes" id="UP001141806">
    <property type="component" value="Unassembled WGS sequence"/>
</dbReference>
<protein>
    <submittedName>
        <fullName evidence="5">Uncharacterized protein</fullName>
    </submittedName>
</protein>
<name>A0A9Q0GTX9_9MAGN</name>
<dbReference type="PROSITE" id="PS00723">
    <property type="entry name" value="POLYPRENYL_SYNTHASE_1"/>
    <property type="match status" value="1"/>
</dbReference>